<dbReference type="EMBL" id="CAJNOG010003768">
    <property type="protein sequence ID" value="CAF1535533.1"/>
    <property type="molecule type" value="Genomic_DNA"/>
</dbReference>
<evidence type="ECO:0000313" key="1">
    <source>
        <dbReference type="EMBL" id="CAF1535533.1"/>
    </source>
</evidence>
<dbReference type="AlphaFoldDB" id="A0A815VVS9"/>
<organism evidence="1 2">
    <name type="scientific">Adineta steineri</name>
    <dbReference type="NCBI Taxonomy" id="433720"/>
    <lineage>
        <taxon>Eukaryota</taxon>
        <taxon>Metazoa</taxon>
        <taxon>Spiralia</taxon>
        <taxon>Gnathifera</taxon>
        <taxon>Rotifera</taxon>
        <taxon>Eurotatoria</taxon>
        <taxon>Bdelloidea</taxon>
        <taxon>Adinetida</taxon>
        <taxon>Adinetidae</taxon>
        <taxon>Adineta</taxon>
    </lineage>
</organism>
<reference evidence="1" key="1">
    <citation type="submission" date="2021-02" db="EMBL/GenBank/DDBJ databases">
        <authorList>
            <person name="Nowell W R."/>
        </authorList>
    </citation>
    <scope>NUCLEOTIDE SEQUENCE</scope>
</reference>
<sequence length="53" mass="5762">LVAIGWGVLSERTQSVPPLLQQVTIQAIAANSIYCQNVSIHHSYTQFCTGVMS</sequence>
<comment type="caution">
    <text evidence="1">The sequence shown here is derived from an EMBL/GenBank/DDBJ whole genome shotgun (WGS) entry which is preliminary data.</text>
</comment>
<evidence type="ECO:0000313" key="2">
    <source>
        <dbReference type="Proteomes" id="UP000663845"/>
    </source>
</evidence>
<gene>
    <name evidence="1" type="ORF">JYZ213_LOCUS45397</name>
</gene>
<proteinExistence type="predicted"/>
<protein>
    <recommendedName>
        <fullName evidence="3">Peptidase S1 domain-containing protein</fullName>
    </recommendedName>
</protein>
<dbReference type="Proteomes" id="UP000663845">
    <property type="component" value="Unassembled WGS sequence"/>
</dbReference>
<accession>A0A815VVS9</accession>
<evidence type="ECO:0008006" key="3">
    <source>
        <dbReference type="Google" id="ProtNLM"/>
    </source>
</evidence>
<feature type="non-terminal residue" evidence="1">
    <location>
        <position position="1"/>
    </location>
</feature>
<name>A0A815VVS9_9BILA</name>